<protein>
    <recommendedName>
        <fullName evidence="3">HK97 gp10 family phage protein</fullName>
    </recommendedName>
</protein>
<organism evidence="1 2">
    <name type="scientific">Aerococcus agrisoli</name>
    <dbReference type="NCBI Taxonomy" id="2487350"/>
    <lineage>
        <taxon>Bacteria</taxon>
        <taxon>Bacillati</taxon>
        <taxon>Bacillota</taxon>
        <taxon>Bacilli</taxon>
        <taxon>Lactobacillales</taxon>
        <taxon>Aerococcaceae</taxon>
        <taxon>Aerococcus</taxon>
    </lineage>
</organism>
<reference evidence="1 2" key="1">
    <citation type="submission" date="2018-11" db="EMBL/GenBank/DDBJ databases">
        <title>Aerococcus sp. SJQ22, whole genome shotgun sequence.</title>
        <authorList>
            <person name="Sun L."/>
            <person name="Gao X."/>
            <person name="Chen W."/>
            <person name="Huang K."/>
        </authorList>
    </citation>
    <scope>NUCLEOTIDE SEQUENCE [LARGE SCALE GENOMIC DNA]</scope>
    <source>
        <strain evidence="1 2">SJQ22</strain>
    </source>
</reference>
<dbReference type="EMBL" id="RKMG01000002">
    <property type="protein sequence ID" value="RPA65042.1"/>
    <property type="molecule type" value="Genomic_DNA"/>
</dbReference>
<dbReference type="RefSeq" id="WP_111856905.1">
    <property type="nucleotide sequence ID" value="NZ_RKMG01000002.1"/>
</dbReference>
<evidence type="ECO:0000313" key="1">
    <source>
        <dbReference type="EMBL" id="RPA65042.1"/>
    </source>
</evidence>
<accession>A0A3N4GQB9</accession>
<name>A0A3N4GQB9_9LACT</name>
<dbReference type="OrthoDB" id="2242464at2"/>
<proteinExistence type="predicted"/>
<sequence>MDFNFEIKGADEIVANLEKQFSERRVSSIVNKAINTAADEYTEGLAKAISSYKDTGATVEETTHGRATKNSSGRHIAKVGWRGPMQRYKLIHLNEFGYVRHGRSYSPRGMGVIQGYIDGSRNQFLSNMRENLSELVK</sequence>
<dbReference type="AlphaFoldDB" id="A0A3N4GQB9"/>
<dbReference type="Proteomes" id="UP000273977">
    <property type="component" value="Unassembled WGS sequence"/>
</dbReference>
<evidence type="ECO:0000313" key="2">
    <source>
        <dbReference type="Proteomes" id="UP000273977"/>
    </source>
</evidence>
<keyword evidence="2" id="KW-1185">Reference proteome</keyword>
<comment type="caution">
    <text evidence="1">The sequence shown here is derived from an EMBL/GenBank/DDBJ whole genome shotgun (WGS) entry which is preliminary data.</text>
</comment>
<evidence type="ECO:0008006" key="3">
    <source>
        <dbReference type="Google" id="ProtNLM"/>
    </source>
</evidence>
<gene>
    <name evidence="1" type="ORF">EF384_01120</name>
</gene>